<keyword evidence="2" id="KW-0012">Acyltransferase</keyword>
<comment type="caution">
    <text evidence="2">The sequence shown here is derived from an EMBL/GenBank/DDBJ whole genome shotgun (WGS) entry which is preliminary data.</text>
</comment>
<dbReference type="GO" id="GO:0005737">
    <property type="term" value="C:cytoplasm"/>
    <property type="evidence" value="ECO:0007669"/>
    <property type="project" value="TreeGrafter"/>
</dbReference>
<dbReference type="PANTHER" id="PTHR43792:SF9">
    <property type="entry name" value="RIBOSOMAL-PROTEIN-ALANINE ACETYLTRANSFERASE"/>
    <property type="match status" value="1"/>
</dbReference>
<dbReference type="Proteomes" id="UP000658225">
    <property type="component" value="Unassembled WGS sequence"/>
</dbReference>
<dbReference type="InterPro" id="IPR051531">
    <property type="entry name" value="N-acetyltransferase"/>
</dbReference>
<sequence>MNKSGNFPELETERLRLRELNFEDSPFIFKLFSDKKVCKYLYDDEIYTNIEDAIDFIKWHSNSEKRVRNRWGIERKADNALVGTCGFDSWDRYNNIAEIGYDLWHEYWGYGYMKETLASAIESGFNNMNLNRINAFVALENERSARLLENLGFTNEGVFRDKHLFRGRYYDHYSYSLLKREWS</sequence>
<dbReference type="PROSITE" id="PS51186">
    <property type="entry name" value="GNAT"/>
    <property type="match status" value="1"/>
</dbReference>
<dbReference type="GO" id="GO:0008999">
    <property type="term" value="F:protein-N-terminal-alanine acetyltransferase activity"/>
    <property type="evidence" value="ECO:0007669"/>
    <property type="project" value="UniProtKB-EC"/>
</dbReference>
<organism evidence="2 3">
    <name type="scientific">Sporosarcina limicola</name>
    <dbReference type="NCBI Taxonomy" id="34101"/>
    <lineage>
        <taxon>Bacteria</taxon>
        <taxon>Bacillati</taxon>
        <taxon>Bacillota</taxon>
        <taxon>Bacilli</taxon>
        <taxon>Bacillales</taxon>
        <taxon>Caryophanaceae</taxon>
        <taxon>Sporosarcina</taxon>
    </lineage>
</organism>
<reference evidence="2" key="1">
    <citation type="submission" date="2020-10" db="EMBL/GenBank/DDBJ databases">
        <title>Genomic Encyclopedia of Type Strains, Phase IV (KMG-IV): sequencing the most valuable type-strain genomes for metagenomic binning, comparative biology and taxonomic classification.</title>
        <authorList>
            <person name="Goeker M."/>
        </authorList>
    </citation>
    <scope>NUCLEOTIDE SEQUENCE</scope>
    <source>
        <strain evidence="2">DSM 13886</strain>
    </source>
</reference>
<dbReference type="InterPro" id="IPR000182">
    <property type="entry name" value="GNAT_dom"/>
</dbReference>
<evidence type="ECO:0000313" key="2">
    <source>
        <dbReference type="EMBL" id="MBE1557195.1"/>
    </source>
</evidence>
<gene>
    <name evidence="2" type="ORF">H4683_004334</name>
</gene>
<protein>
    <submittedName>
        <fullName evidence="2">Ribosomal-protein-alanine N-acetyltransferase</fullName>
        <ecNumber evidence="2">2.3.1.267</ecNumber>
    </submittedName>
</protein>
<dbReference type="SUPFAM" id="SSF55729">
    <property type="entry name" value="Acyl-CoA N-acyltransferases (Nat)"/>
    <property type="match status" value="1"/>
</dbReference>
<name>A0A927MM00_9BACL</name>
<dbReference type="EC" id="2.3.1.267" evidence="2"/>
<evidence type="ECO:0000313" key="3">
    <source>
        <dbReference type="Proteomes" id="UP000658225"/>
    </source>
</evidence>
<dbReference type="AlphaFoldDB" id="A0A927MM00"/>
<evidence type="ECO:0000259" key="1">
    <source>
        <dbReference type="PROSITE" id="PS51186"/>
    </source>
</evidence>
<dbReference type="PANTHER" id="PTHR43792">
    <property type="entry name" value="GNAT FAMILY, PUTATIVE (AFU_ORTHOLOGUE AFUA_3G00765)-RELATED-RELATED"/>
    <property type="match status" value="1"/>
</dbReference>
<proteinExistence type="predicted"/>
<dbReference type="InterPro" id="IPR016181">
    <property type="entry name" value="Acyl_CoA_acyltransferase"/>
</dbReference>
<dbReference type="RefSeq" id="WP_192600772.1">
    <property type="nucleotide sequence ID" value="NZ_JADBEL010000066.1"/>
</dbReference>
<keyword evidence="3" id="KW-1185">Reference proteome</keyword>
<dbReference type="EMBL" id="JADBEL010000066">
    <property type="protein sequence ID" value="MBE1557195.1"/>
    <property type="molecule type" value="Genomic_DNA"/>
</dbReference>
<keyword evidence="2" id="KW-0808">Transferase</keyword>
<accession>A0A927MM00</accession>
<dbReference type="Pfam" id="PF13302">
    <property type="entry name" value="Acetyltransf_3"/>
    <property type="match status" value="1"/>
</dbReference>
<feature type="domain" description="N-acetyltransferase" evidence="1">
    <location>
        <begin position="15"/>
        <end position="180"/>
    </location>
</feature>
<dbReference type="Gene3D" id="3.40.630.30">
    <property type="match status" value="1"/>
</dbReference>